<evidence type="ECO:0000256" key="3">
    <source>
        <dbReference type="ARBA" id="ARBA00022729"/>
    </source>
</evidence>
<dbReference type="OrthoDB" id="1407599at2"/>
<evidence type="ECO:0000259" key="9">
    <source>
        <dbReference type="Pfam" id="PF18962"/>
    </source>
</evidence>
<dbReference type="Gene3D" id="3.40.50.200">
    <property type="entry name" value="Peptidase S8/S53 domain"/>
    <property type="match status" value="1"/>
</dbReference>
<dbReference type="PROSITE" id="PS51892">
    <property type="entry name" value="SUBTILASE"/>
    <property type="match status" value="1"/>
</dbReference>
<dbReference type="CDD" id="cd07493">
    <property type="entry name" value="Peptidases_S8_9"/>
    <property type="match status" value="1"/>
</dbReference>
<protein>
    <submittedName>
        <fullName evidence="10">Peptidase S8</fullName>
    </submittedName>
</protein>
<accession>A0A2S7WKP6</accession>
<proteinExistence type="inferred from homology"/>
<dbReference type="Proteomes" id="UP000238882">
    <property type="component" value="Unassembled WGS sequence"/>
</dbReference>
<feature type="domain" description="Secretion system C-terminal sorting" evidence="9">
    <location>
        <begin position="480"/>
        <end position="549"/>
    </location>
</feature>
<dbReference type="NCBIfam" id="TIGR04183">
    <property type="entry name" value="Por_Secre_tail"/>
    <property type="match status" value="1"/>
</dbReference>
<dbReference type="GO" id="GO:0006508">
    <property type="term" value="P:proteolysis"/>
    <property type="evidence" value="ECO:0007669"/>
    <property type="project" value="UniProtKB-KW"/>
</dbReference>
<dbReference type="GO" id="GO:0004252">
    <property type="term" value="F:serine-type endopeptidase activity"/>
    <property type="evidence" value="ECO:0007669"/>
    <property type="project" value="UniProtKB-UniRule"/>
</dbReference>
<keyword evidence="4 6" id="KW-0378">Hydrolase</keyword>
<evidence type="ECO:0000256" key="7">
    <source>
        <dbReference type="SAM" id="SignalP"/>
    </source>
</evidence>
<dbReference type="Pfam" id="PF18962">
    <property type="entry name" value="Por_Secre_tail"/>
    <property type="match status" value="1"/>
</dbReference>
<evidence type="ECO:0000256" key="2">
    <source>
        <dbReference type="ARBA" id="ARBA00022670"/>
    </source>
</evidence>
<dbReference type="InterPro" id="IPR000209">
    <property type="entry name" value="Peptidase_S8/S53_dom"/>
</dbReference>
<dbReference type="PROSITE" id="PS51257">
    <property type="entry name" value="PROKAR_LIPOPROTEIN"/>
    <property type="match status" value="1"/>
</dbReference>
<sequence>MKKLLFLGFILISISCFSQTEDAWLFLKDKPNASTFIENPLTMISQRAIDRRNKLGIVVDEKDVPIHSDYYNQLKNEGNITVLGKSKWLNAIHIQGTVSQINGLLPNFTFIESIEFANKSLNKSGKKREKRLVSNHKNKFAVATTNFNYGSADNQIKMLKGDFLHKQGLTGEGQVIAVIDAGFPNVDNLDAFKRIRDNNQILGGYNFADRNTNFYTRNNHGTHVLSTIAGYLENQFVGTAPDAKFYLFISEIAETETVLEETLWVEAAERADSLGVDVINTSLGYTTYDNPNHSHSYADMDGKTIFISRGAEIAASRGMLLVNSVGNSGNSSWKYMGAPADATSVISVGAVNASGDIASFSSFGPTADLRIKPEILGQGASAAIINYTSGQISSSNGTSFSGPILAGLIACLNQNQTFSLKSKSTNFNEFLKSSVYESADRFNNPTAQHGYGIPNFEEAFNIYVGSTASINDNYLSSLKVFPNPTKNIFTIVYEGSSEDLSLQIFNILGKKVLEISKLTSKNIDISTLDKGIYLLKIKKKEQQKILKLIKQ</sequence>
<evidence type="ECO:0000256" key="5">
    <source>
        <dbReference type="ARBA" id="ARBA00022825"/>
    </source>
</evidence>
<dbReference type="InterPro" id="IPR026444">
    <property type="entry name" value="Secre_tail"/>
</dbReference>
<dbReference type="PRINTS" id="PR00723">
    <property type="entry name" value="SUBTILISIN"/>
</dbReference>
<dbReference type="AlphaFoldDB" id="A0A2S7WKP6"/>
<keyword evidence="3 7" id="KW-0732">Signal</keyword>
<dbReference type="InterPro" id="IPR036852">
    <property type="entry name" value="Peptidase_S8/S53_dom_sf"/>
</dbReference>
<feature type="signal peptide" evidence="7">
    <location>
        <begin position="1"/>
        <end position="18"/>
    </location>
</feature>
<feature type="active site" description="Charge relay system" evidence="6">
    <location>
        <position position="220"/>
    </location>
</feature>
<evidence type="ECO:0000256" key="6">
    <source>
        <dbReference type="PROSITE-ProRule" id="PRU01240"/>
    </source>
</evidence>
<organism evidence="10 11">
    <name type="scientific">Polaribacter porphyrae</name>
    <dbReference type="NCBI Taxonomy" id="1137780"/>
    <lineage>
        <taxon>Bacteria</taxon>
        <taxon>Pseudomonadati</taxon>
        <taxon>Bacteroidota</taxon>
        <taxon>Flavobacteriia</taxon>
        <taxon>Flavobacteriales</taxon>
        <taxon>Flavobacteriaceae</taxon>
    </lineage>
</organism>
<reference evidence="10 11" key="1">
    <citation type="submission" date="2016-12" db="EMBL/GenBank/DDBJ databases">
        <title>Trade-off between light-utilization and light-protection in marine flavobacteria.</title>
        <authorList>
            <person name="Kumagai Y."/>
            <person name="Yoshizawa S."/>
            <person name="Kogure K."/>
            <person name="Iwasaki W."/>
        </authorList>
    </citation>
    <scope>NUCLEOTIDE SEQUENCE [LARGE SCALE GENOMIC DNA]</scope>
    <source>
        <strain evidence="10 11">NBRC 108759</strain>
    </source>
</reference>
<keyword evidence="5 6" id="KW-0720">Serine protease</keyword>
<dbReference type="PANTHER" id="PTHR43399:SF4">
    <property type="entry name" value="CELL WALL-ASSOCIATED PROTEASE"/>
    <property type="match status" value="1"/>
</dbReference>
<comment type="similarity">
    <text evidence="1 6">Belongs to the peptidase S8 family.</text>
</comment>
<dbReference type="InterPro" id="IPR051048">
    <property type="entry name" value="Peptidase_S8/S53_subtilisin"/>
</dbReference>
<keyword evidence="2 6" id="KW-0645">Protease</keyword>
<dbReference type="InterPro" id="IPR023827">
    <property type="entry name" value="Peptidase_S8_Asp-AS"/>
</dbReference>
<evidence type="ECO:0000259" key="8">
    <source>
        <dbReference type="Pfam" id="PF00082"/>
    </source>
</evidence>
<dbReference type="SUPFAM" id="SSF52743">
    <property type="entry name" value="Subtilisin-like"/>
    <property type="match status" value="1"/>
</dbReference>
<feature type="domain" description="Peptidase S8/S53" evidence="8">
    <location>
        <begin position="171"/>
        <end position="452"/>
    </location>
</feature>
<dbReference type="InterPro" id="IPR017317">
    <property type="entry name" value="Pept_S8_subtilisin_bacteroid-2"/>
</dbReference>
<dbReference type="PIRSF" id="PIRSF037903">
    <property type="entry name" value="Subtilisin_rel_GFO_2223"/>
    <property type="match status" value="1"/>
</dbReference>
<evidence type="ECO:0000313" key="11">
    <source>
        <dbReference type="Proteomes" id="UP000238882"/>
    </source>
</evidence>
<feature type="active site" description="Charge relay system" evidence="6">
    <location>
        <position position="399"/>
    </location>
</feature>
<dbReference type="Pfam" id="PF00082">
    <property type="entry name" value="Peptidase_S8"/>
    <property type="match status" value="1"/>
</dbReference>
<evidence type="ECO:0000256" key="1">
    <source>
        <dbReference type="ARBA" id="ARBA00011073"/>
    </source>
</evidence>
<dbReference type="PROSITE" id="PS00136">
    <property type="entry name" value="SUBTILASE_ASP"/>
    <property type="match status" value="1"/>
</dbReference>
<keyword evidence="11" id="KW-1185">Reference proteome</keyword>
<comment type="caution">
    <text evidence="10">The sequence shown here is derived from an EMBL/GenBank/DDBJ whole genome shotgun (WGS) entry which is preliminary data.</text>
</comment>
<dbReference type="RefSeq" id="WP_105014762.1">
    <property type="nucleotide sequence ID" value="NZ_MSCN01000001.1"/>
</dbReference>
<dbReference type="InterPro" id="IPR015500">
    <property type="entry name" value="Peptidase_S8_subtilisin-rel"/>
</dbReference>
<name>A0A2S7WKP6_9FLAO</name>
<gene>
    <name evidence="10" type="ORF">BTO18_02785</name>
</gene>
<feature type="chain" id="PRO_5015752903" evidence="7">
    <location>
        <begin position="19"/>
        <end position="551"/>
    </location>
</feature>
<feature type="active site" description="Charge relay system" evidence="6">
    <location>
        <position position="180"/>
    </location>
</feature>
<evidence type="ECO:0000313" key="10">
    <source>
        <dbReference type="EMBL" id="PQJ78180.1"/>
    </source>
</evidence>
<dbReference type="EMBL" id="MSCN01000001">
    <property type="protein sequence ID" value="PQJ78180.1"/>
    <property type="molecule type" value="Genomic_DNA"/>
</dbReference>
<evidence type="ECO:0000256" key="4">
    <source>
        <dbReference type="ARBA" id="ARBA00022801"/>
    </source>
</evidence>
<dbReference type="PANTHER" id="PTHR43399">
    <property type="entry name" value="SUBTILISIN-RELATED"/>
    <property type="match status" value="1"/>
</dbReference>